<dbReference type="Ensembl" id="ENSCLMT00005020190.1">
    <property type="protein sequence ID" value="ENSCLMP00005019170.1"/>
    <property type="gene ID" value="ENSCLMG00005009648.1"/>
</dbReference>
<name>A0A8C2Z4J4_CYCLU</name>
<reference evidence="2" key="1">
    <citation type="submission" date="2025-08" db="UniProtKB">
        <authorList>
            <consortium name="Ensembl"/>
        </authorList>
    </citation>
    <scope>IDENTIFICATION</scope>
</reference>
<reference evidence="2" key="2">
    <citation type="submission" date="2025-09" db="UniProtKB">
        <authorList>
            <consortium name="Ensembl"/>
        </authorList>
    </citation>
    <scope>IDENTIFICATION</scope>
</reference>
<organism evidence="2 3">
    <name type="scientific">Cyclopterus lumpus</name>
    <name type="common">Lumpsucker</name>
    <dbReference type="NCBI Taxonomy" id="8103"/>
    <lineage>
        <taxon>Eukaryota</taxon>
        <taxon>Metazoa</taxon>
        <taxon>Chordata</taxon>
        <taxon>Craniata</taxon>
        <taxon>Vertebrata</taxon>
        <taxon>Euteleostomi</taxon>
        <taxon>Actinopterygii</taxon>
        <taxon>Neopterygii</taxon>
        <taxon>Teleostei</taxon>
        <taxon>Neoteleostei</taxon>
        <taxon>Acanthomorphata</taxon>
        <taxon>Eupercaria</taxon>
        <taxon>Perciformes</taxon>
        <taxon>Cottioidei</taxon>
        <taxon>Cottales</taxon>
        <taxon>Cyclopteridae</taxon>
        <taxon>Cyclopterus</taxon>
    </lineage>
</organism>
<keyword evidence="3" id="KW-1185">Reference proteome</keyword>
<evidence type="ECO:0000313" key="3">
    <source>
        <dbReference type="Proteomes" id="UP000694565"/>
    </source>
</evidence>
<proteinExistence type="predicted"/>
<protein>
    <submittedName>
        <fullName evidence="2">Uncharacterized protein</fullName>
    </submittedName>
</protein>
<evidence type="ECO:0000256" key="1">
    <source>
        <dbReference type="SAM" id="MobiDB-lite"/>
    </source>
</evidence>
<dbReference type="GeneTree" id="ENSGT00940000177342"/>
<dbReference type="AlphaFoldDB" id="A0A8C2Z4J4"/>
<evidence type="ECO:0000313" key="2">
    <source>
        <dbReference type="Ensembl" id="ENSCLMP00005019170.1"/>
    </source>
</evidence>
<accession>A0A8C2Z4J4</accession>
<sequence length="67" mass="7528">INNMRCKTARFDASALAVTARVLYQRKGTCRSREVKAAKPEDVPEPAFSRRTGSHGGPSENQREYFI</sequence>
<dbReference type="Proteomes" id="UP000694565">
    <property type="component" value="Unplaced"/>
</dbReference>
<feature type="region of interest" description="Disordered" evidence="1">
    <location>
        <begin position="35"/>
        <end position="67"/>
    </location>
</feature>